<dbReference type="SUPFAM" id="SSF53098">
    <property type="entry name" value="Ribonuclease H-like"/>
    <property type="match status" value="1"/>
</dbReference>
<dbReference type="Pfam" id="PF00665">
    <property type="entry name" value="rve"/>
    <property type="match status" value="1"/>
</dbReference>
<dbReference type="AlphaFoldDB" id="A0AAD0JUW8"/>
<dbReference type="PROSITE" id="PS50994">
    <property type="entry name" value="INTEGRASE"/>
    <property type="match status" value="1"/>
</dbReference>
<comment type="similarity">
    <text evidence="1">Belongs to the transposase IS21/IS408/IS1162 family.</text>
</comment>
<protein>
    <submittedName>
        <fullName evidence="3">Integrase</fullName>
    </submittedName>
</protein>
<dbReference type="PANTHER" id="PTHR35004:SF8">
    <property type="entry name" value="TRANSPOSASE RV3428C-RELATED"/>
    <property type="match status" value="1"/>
</dbReference>
<dbReference type="RefSeq" id="WP_107749043.1">
    <property type="nucleotide sequence ID" value="NZ_CP015453.1"/>
</dbReference>
<dbReference type="InterPro" id="IPR012337">
    <property type="entry name" value="RNaseH-like_sf"/>
</dbReference>
<sequence>MVRKIRARLVLQLRSEGLSGRAIAASQGMSRKSVTAVLEAADAHEVTWDDVADLDDSQVYERLFPGRGEHESVFAQPDWEHVHREMARVGVTLKLLHGEYTDRCATSGSPAMGYDRFCKTYQRHVLVTGAASRVGHKAGQTIEVDWSGPTMELVDPVTGTSTRVYLFVACLPFSRYAFVWPAIDMKQDAWLRAHVAMFENFGGSVPRIVCDNLKTGVIKHPRDGEIVLNDAYREMAAHYSAAVLPGRIRRPKDKASTENTVAHVATWVIAGLRDQQFGSLPELEAAIGQRMDAYNRQPFQKRPGSRYSVFTAEEQPLLTPLPAVEFEISRWLYGRRVGRNAHVVFERNYYSAPLVHIGAKVDLRITARTLEIYLGTERISSHLLLPEGAAGSYRTNDADLPAGERYQQWDAARTRAWAERIGPAAQIVVSRIFESVPIDEQGLDAALAVLRLSRRYSAERVEVACALALTGPVRSPRYAHVQPILATGQDKTAALRPPREEPGEIGGYVRGADYYARGAR</sequence>
<dbReference type="Proteomes" id="UP000244903">
    <property type="component" value="Chromosome"/>
</dbReference>
<dbReference type="InterPro" id="IPR054353">
    <property type="entry name" value="IstA-like_C"/>
</dbReference>
<evidence type="ECO:0000256" key="1">
    <source>
        <dbReference type="ARBA" id="ARBA00009277"/>
    </source>
</evidence>
<gene>
    <name evidence="3" type="ORF">A6048_10995</name>
</gene>
<dbReference type="Gene3D" id="3.30.420.10">
    <property type="entry name" value="Ribonuclease H-like superfamily/Ribonuclease H"/>
    <property type="match status" value="1"/>
</dbReference>
<dbReference type="PANTHER" id="PTHR35004">
    <property type="entry name" value="TRANSPOSASE RV3428C-RELATED"/>
    <property type="match status" value="1"/>
</dbReference>
<feature type="domain" description="Integrase catalytic" evidence="2">
    <location>
        <begin position="134"/>
        <end position="328"/>
    </location>
</feature>
<reference evidence="3 4" key="1">
    <citation type="submission" date="2016-04" db="EMBL/GenBank/DDBJ databases">
        <title>Complete genome sequence of the haloalkaliphilic hydrocarbon-degrading bacterium Dietzia psychralcaliphila ILA-1T, isolated from a drain of a fish product-processing plant.</title>
        <authorList>
            <person name="Zhao J."/>
            <person name="Hu B."/>
            <person name="Geng S."/>
            <person name="Nie Y."/>
            <person name="Tang Y."/>
        </authorList>
    </citation>
    <scope>NUCLEOTIDE SEQUENCE [LARGE SCALE GENOMIC DNA]</scope>
    <source>
        <strain evidence="3 4">ILA-1</strain>
    </source>
</reference>
<dbReference type="NCBIfam" id="NF033546">
    <property type="entry name" value="transpos_IS21"/>
    <property type="match status" value="1"/>
</dbReference>
<dbReference type="EMBL" id="CP015453">
    <property type="protein sequence ID" value="AWH95941.1"/>
    <property type="molecule type" value="Genomic_DNA"/>
</dbReference>
<proteinExistence type="inferred from homology"/>
<dbReference type="InterPro" id="IPR036397">
    <property type="entry name" value="RNaseH_sf"/>
</dbReference>
<dbReference type="GO" id="GO:0015074">
    <property type="term" value="P:DNA integration"/>
    <property type="evidence" value="ECO:0007669"/>
    <property type="project" value="InterPro"/>
</dbReference>
<dbReference type="InterPro" id="IPR001584">
    <property type="entry name" value="Integrase_cat-core"/>
</dbReference>
<dbReference type="Pfam" id="PF22483">
    <property type="entry name" value="Mu-transpos_C_2"/>
    <property type="match status" value="1"/>
</dbReference>
<evidence type="ECO:0000259" key="2">
    <source>
        <dbReference type="PROSITE" id="PS50994"/>
    </source>
</evidence>
<evidence type="ECO:0000313" key="4">
    <source>
        <dbReference type="Proteomes" id="UP000244903"/>
    </source>
</evidence>
<evidence type="ECO:0000313" key="3">
    <source>
        <dbReference type="EMBL" id="AWH95941.1"/>
    </source>
</evidence>
<organism evidence="3 4">
    <name type="scientific">Dietzia psychralcaliphila</name>
    <dbReference type="NCBI Taxonomy" id="139021"/>
    <lineage>
        <taxon>Bacteria</taxon>
        <taxon>Bacillati</taxon>
        <taxon>Actinomycetota</taxon>
        <taxon>Actinomycetes</taxon>
        <taxon>Mycobacteriales</taxon>
        <taxon>Dietziaceae</taxon>
        <taxon>Dietzia</taxon>
    </lineage>
</organism>
<dbReference type="GO" id="GO:0003676">
    <property type="term" value="F:nucleic acid binding"/>
    <property type="evidence" value="ECO:0007669"/>
    <property type="project" value="InterPro"/>
</dbReference>
<accession>A0AAD0JUW8</accession>
<name>A0AAD0JUW8_9ACTN</name>
<dbReference type="KEGG" id="dpc:A6048_10995"/>
<keyword evidence="4" id="KW-1185">Reference proteome</keyword>